<protein>
    <submittedName>
        <fullName evidence="1">Uncharacterized protein</fullName>
    </submittedName>
</protein>
<reference evidence="1" key="1">
    <citation type="journal article" date="2022" name="Viruses">
        <title>Isolation of novel Xanthomonas phages for the plant pathogens X. translucens and X. campestris.</title>
        <authorList>
            <person name="Erdrich S.H."/>
            <person name="Sharma V."/>
            <person name="Schurr U."/>
            <person name="Arsova B."/>
            <person name="Frunzke J."/>
        </authorList>
    </citation>
    <scope>NUCLEOTIDE SEQUENCE</scope>
</reference>
<proteinExistence type="predicted"/>
<gene>
    <name evidence="1" type="ORF">Langgrundblatt1_BL10066</name>
</gene>
<organism evidence="1 2">
    <name type="scientific">Xanthomonas phage Langgrundblatt1</name>
    <dbReference type="NCBI Taxonomy" id="2939128"/>
    <lineage>
        <taxon>Viruses</taxon>
        <taxon>Duplodnaviria</taxon>
        <taxon>Heunggongvirae</taxon>
        <taxon>Uroviricota</taxon>
        <taxon>Caudoviricetes</taxon>
        <taxon>Stanbaylleyvirinae</taxon>
        <taxon>Shirevirus</taxon>
        <taxon>Shirevirus langgrundblatt1</taxon>
    </lineage>
</organism>
<sequence length="106" mass="11782">MATRNPNFASPVEFNFFGYRVVDNNTHRTADNVTASFRYRGYEVAMTTHDPAGAKVIVLCNKVLVAEHGTVEAAIVAIDELMNWQGANRQARDAAMRHGGRRWATS</sequence>
<dbReference type="Proteomes" id="UP001056479">
    <property type="component" value="Segment"/>
</dbReference>
<accession>A0A9E7E0W6</accession>
<evidence type="ECO:0000313" key="1">
    <source>
        <dbReference type="EMBL" id="URA06831.1"/>
    </source>
</evidence>
<evidence type="ECO:0000313" key="2">
    <source>
        <dbReference type="Proteomes" id="UP001056479"/>
    </source>
</evidence>
<keyword evidence="2" id="KW-1185">Reference proteome</keyword>
<dbReference type="EMBL" id="ON189042">
    <property type="protein sequence ID" value="URA06831.1"/>
    <property type="molecule type" value="Genomic_DNA"/>
</dbReference>
<name>A0A9E7E0W6_9CAUD</name>